<comment type="subcellular location">
    <subcellularLocation>
        <location evidence="1">Membrane</location>
        <topology evidence="1">Single-pass membrane protein</topology>
    </subcellularLocation>
</comment>
<dbReference type="InterPro" id="IPR006931">
    <property type="entry name" value="Calcipressin"/>
</dbReference>
<gene>
    <name evidence="10" type="ORF">Q8A67_006642</name>
</gene>
<dbReference type="GO" id="GO:0005249">
    <property type="term" value="F:voltage-gated potassium channel activity"/>
    <property type="evidence" value="ECO:0007669"/>
    <property type="project" value="InterPro"/>
</dbReference>
<evidence type="ECO:0000313" key="10">
    <source>
        <dbReference type="EMBL" id="KAK2904843.1"/>
    </source>
</evidence>
<comment type="similarity">
    <text evidence="3">Belongs to the RCAN family.</text>
</comment>
<dbReference type="PANTHER" id="PTHR10300:SF4">
    <property type="entry name" value="CALCIPRESSIN-1"/>
    <property type="match status" value="1"/>
</dbReference>
<dbReference type="Pfam" id="PF04847">
    <property type="entry name" value="Calcipressin"/>
    <property type="match status" value="1"/>
</dbReference>
<dbReference type="PANTHER" id="PTHR10300">
    <property type="entry name" value="CALCIPRESSIN"/>
    <property type="match status" value="1"/>
</dbReference>
<protein>
    <recommendedName>
        <fullName evidence="12">Regulator of calcineurin 1</fullName>
    </recommendedName>
</protein>
<dbReference type="Pfam" id="PF02060">
    <property type="entry name" value="ISK_Channel"/>
    <property type="match status" value="1"/>
</dbReference>
<dbReference type="InterPro" id="IPR012677">
    <property type="entry name" value="Nucleotide-bd_a/b_plait_sf"/>
</dbReference>
<keyword evidence="4 9" id="KW-0812">Transmembrane</keyword>
<dbReference type="GO" id="GO:0005634">
    <property type="term" value="C:nucleus"/>
    <property type="evidence" value="ECO:0007669"/>
    <property type="project" value="TreeGrafter"/>
</dbReference>
<reference evidence="10" key="1">
    <citation type="submission" date="2023-08" db="EMBL/GenBank/DDBJ databases">
        <title>Chromosome-level Genome Assembly of mud carp (Cirrhinus molitorella).</title>
        <authorList>
            <person name="Liu H."/>
        </authorList>
    </citation>
    <scope>NUCLEOTIDE SEQUENCE</scope>
    <source>
        <strain evidence="10">Prfri</strain>
        <tissue evidence="10">Muscle</tissue>
    </source>
</reference>
<dbReference type="GO" id="GO:0008597">
    <property type="term" value="F:calcium-dependent protein serine/threonine phosphatase regulator activity"/>
    <property type="evidence" value="ECO:0007669"/>
    <property type="project" value="TreeGrafter"/>
</dbReference>
<evidence type="ECO:0000256" key="4">
    <source>
        <dbReference type="ARBA" id="ARBA00022692"/>
    </source>
</evidence>
<evidence type="ECO:0000256" key="5">
    <source>
        <dbReference type="ARBA" id="ARBA00022989"/>
    </source>
</evidence>
<evidence type="ECO:0008006" key="12">
    <source>
        <dbReference type="Google" id="ProtNLM"/>
    </source>
</evidence>
<evidence type="ECO:0000256" key="6">
    <source>
        <dbReference type="ARBA" id="ARBA00023136"/>
    </source>
</evidence>
<sequence length="347" mass="38324">MEQSNNEDSEATVDVHFTDLTDSLVAWKVPVDVFAIENPLRAGFEDLFRTFDRNVTFQFFKSFRRVRINFTNALAAAEARAKLHKSDFNGREVRLYFAQSVHIGSPHLEPPKPDKQFLLSPPPSPPVGWEQSKDATPVINYDLLCAIARLGPGEKYELQPGTPTTPSVVVHVCENDQESSGNEEDMDGGRRPRPKIVQTRPSGGSAVACSCSSRALEDALRQNLSPVERDITSTISQGKGHYINETWVVGGAPYVPPHHSPGHLSGAPVQDKGHGMIYICLMVGLFSFFTFGIMFSYIRSKKVENSQDPYHQYIAKDWASIASPVVISNPAALGYLPGHSGREQEQA</sequence>
<feature type="region of interest" description="Disordered" evidence="8">
    <location>
        <begin position="177"/>
        <end position="206"/>
    </location>
</feature>
<comment type="similarity">
    <text evidence="2">Belongs to the potassium channel KCNE family.</text>
</comment>
<comment type="function">
    <text evidence="7">Inhibits calcineurin-dependent transcriptional responses by binding to the catalytic domain of calcineurin A. Could play a role during central nervous system development.</text>
</comment>
<feature type="compositionally biased region" description="Acidic residues" evidence="8">
    <location>
        <begin position="177"/>
        <end position="186"/>
    </location>
</feature>
<dbReference type="Gene3D" id="3.30.70.330">
    <property type="match status" value="1"/>
</dbReference>
<keyword evidence="6 9" id="KW-0472">Membrane</keyword>
<evidence type="ECO:0000256" key="2">
    <source>
        <dbReference type="ARBA" id="ARBA00005688"/>
    </source>
</evidence>
<dbReference type="FunFam" id="3.30.70.330:FF:000092">
    <property type="entry name" value="Calcipressin-2 isoform 2"/>
    <property type="match status" value="1"/>
</dbReference>
<dbReference type="AlphaFoldDB" id="A0AA88U1G2"/>
<dbReference type="SUPFAM" id="SSF54928">
    <property type="entry name" value="RNA-binding domain, RBD"/>
    <property type="match status" value="1"/>
</dbReference>
<feature type="transmembrane region" description="Helical" evidence="9">
    <location>
        <begin position="275"/>
        <end position="298"/>
    </location>
</feature>
<organism evidence="10 11">
    <name type="scientific">Cirrhinus molitorella</name>
    <name type="common">mud carp</name>
    <dbReference type="NCBI Taxonomy" id="172907"/>
    <lineage>
        <taxon>Eukaryota</taxon>
        <taxon>Metazoa</taxon>
        <taxon>Chordata</taxon>
        <taxon>Craniata</taxon>
        <taxon>Vertebrata</taxon>
        <taxon>Euteleostomi</taxon>
        <taxon>Actinopterygii</taxon>
        <taxon>Neopterygii</taxon>
        <taxon>Teleostei</taxon>
        <taxon>Ostariophysi</taxon>
        <taxon>Cypriniformes</taxon>
        <taxon>Cyprinidae</taxon>
        <taxon>Labeoninae</taxon>
        <taxon>Labeonini</taxon>
        <taxon>Cirrhinus</taxon>
    </lineage>
</organism>
<name>A0AA88U1G2_9TELE</name>
<dbReference type="EMBL" id="JAUYZG010000006">
    <property type="protein sequence ID" value="KAK2904843.1"/>
    <property type="molecule type" value="Genomic_DNA"/>
</dbReference>
<evidence type="ECO:0000256" key="9">
    <source>
        <dbReference type="SAM" id="Phobius"/>
    </source>
</evidence>
<evidence type="ECO:0000256" key="8">
    <source>
        <dbReference type="SAM" id="MobiDB-lite"/>
    </source>
</evidence>
<dbReference type="InterPro" id="IPR000369">
    <property type="entry name" value="K_chnl_KCNE"/>
</dbReference>
<dbReference type="GO" id="GO:0016020">
    <property type="term" value="C:membrane"/>
    <property type="evidence" value="ECO:0007669"/>
    <property type="project" value="UniProtKB-SubCell"/>
</dbReference>
<evidence type="ECO:0000313" key="11">
    <source>
        <dbReference type="Proteomes" id="UP001187343"/>
    </source>
</evidence>
<accession>A0AA88U1G2</accession>
<dbReference type="GO" id="GO:0005737">
    <property type="term" value="C:cytoplasm"/>
    <property type="evidence" value="ECO:0007669"/>
    <property type="project" value="TreeGrafter"/>
</dbReference>
<dbReference type="GO" id="GO:0019722">
    <property type="term" value="P:calcium-mediated signaling"/>
    <property type="evidence" value="ECO:0007669"/>
    <property type="project" value="InterPro"/>
</dbReference>
<dbReference type="GO" id="GO:0003676">
    <property type="term" value="F:nucleic acid binding"/>
    <property type="evidence" value="ECO:0007669"/>
    <property type="project" value="InterPro"/>
</dbReference>
<keyword evidence="11" id="KW-1185">Reference proteome</keyword>
<evidence type="ECO:0000256" key="7">
    <source>
        <dbReference type="ARBA" id="ARBA00024927"/>
    </source>
</evidence>
<dbReference type="Proteomes" id="UP001187343">
    <property type="component" value="Unassembled WGS sequence"/>
</dbReference>
<keyword evidence="5 9" id="KW-1133">Transmembrane helix</keyword>
<proteinExistence type="inferred from homology"/>
<comment type="caution">
    <text evidence="10">The sequence shown here is derived from an EMBL/GenBank/DDBJ whole genome shotgun (WGS) entry which is preliminary data.</text>
</comment>
<dbReference type="InterPro" id="IPR035979">
    <property type="entry name" value="RBD_domain_sf"/>
</dbReference>
<evidence type="ECO:0000256" key="1">
    <source>
        <dbReference type="ARBA" id="ARBA00004167"/>
    </source>
</evidence>
<evidence type="ECO:0000256" key="3">
    <source>
        <dbReference type="ARBA" id="ARBA00008209"/>
    </source>
</evidence>